<evidence type="ECO:0000313" key="1">
    <source>
        <dbReference type="EMBL" id="NMM44005.1"/>
    </source>
</evidence>
<dbReference type="RefSeq" id="WP_169624318.1">
    <property type="nucleotide sequence ID" value="NZ_JABBNT010000002.1"/>
</dbReference>
<reference evidence="1 2" key="1">
    <citation type="submission" date="2020-04" db="EMBL/GenBank/DDBJ databases">
        <title>Rhodospirillaceae bacterium KN72 isolated from deep sea.</title>
        <authorList>
            <person name="Zhang D.-C."/>
        </authorList>
    </citation>
    <scope>NUCLEOTIDE SEQUENCE [LARGE SCALE GENOMIC DNA]</scope>
    <source>
        <strain evidence="1 2">KN72</strain>
    </source>
</reference>
<keyword evidence="2" id="KW-1185">Reference proteome</keyword>
<dbReference type="Pfam" id="PF04325">
    <property type="entry name" value="DUF465"/>
    <property type="match status" value="1"/>
</dbReference>
<protein>
    <submittedName>
        <fullName evidence="1">DUF465 domain-containing protein</fullName>
    </submittedName>
</protein>
<proteinExistence type="predicted"/>
<dbReference type="Gene3D" id="6.10.280.50">
    <property type="match status" value="1"/>
</dbReference>
<dbReference type="InterPro" id="IPR007420">
    <property type="entry name" value="DUF465"/>
</dbReference>
<sequence length="77" mass="9142">MSHTPHELAAEFPNKADKISALRQENAHFKKLSDDYHELNRQIHRGETDVEPMDDFHLEDLKKQRLKMLDEILTFLD</sequence>
<dbReference type="InterPro" id="IPR038444">
    <property type="entry name" value="DUF465_sf"/>
</dbReference>
<accession>A0A7Y0DYM2</accession>
<comment type="caution">
    <text evidence="1">The sequence shown here is derived from an EMBL/GenBank/DDBJ whole genome shotgun (WGS) entry which is preliminary data.</text>
</comment>
<gene>
    <name evidence="1" type="ORF">HH303_05925</name>
</gene>
<dbReference type="EMBL" id="JABBNT010000002">
    <property type="protein sequence ID" value="NMM44005.1"/>
    <property type="molecule type" value="Genomic_DNA"/>
</dbReference>
<dbReference type="AlphaFoldDB" id="A0A7Y0DYM2"/>
<name>A0A7Y0DYM2_9PROT</name>
<organism evidence="1 2">
    <name type="scientific">Pacificispira spongiicola</name>
    <dbReference type="NCBI Taxonomy" id="2729598"/>
    <lineage>
        <taxon>Bacteria</taxon>
        <taxon>Pseudomonadati</taxon>
        <taxon>Pseudomonadota</taxon>
        <taxon>Alphaproteobacteria</taxon>
        <taxon>Rhodospirillales</taxon>
        <taxon>Rhodospirillaceae</taxon>
        <taxon>Pacificispira</taxon>
    </lineage>
</organism>
<dbReference type="Proteomes" id="UP000539372">
    <property type="component" value="Unassembled WGS sequence"/>
</dbReference>
<evidence type="ECO:0000313" key="2">
    <source>
        <dbReference type="Proteomes" id="UP000539372"/>
    </source>
</evidence>